<gene>
    <name evidence="2" type="ORF">FSP39_011017</name>
</gene>
<proteinExistence type="predicted"/>
<reference evidence="2" key="1">
    <citation type="submission" date="2019-08" db="EMBL/GenBank/DDBJ databases">
        <title>The improved chromosome-level genome for the pearl oyster Pinctada fucata martensii using PacBio sequencing and Hi-C.</title>
        <authorList>
            <person name="Zheng Z."/>
        </authorList>
    </citation>
    <scope>NUCLEOTIDE SEQUENCE</scope>
    <source>
        <strain evidence="2">ZZ-2019</strain>
        <tissue evidence="2">Adductor muscle</tissue>
    </source>
</reference>
<keyword evidence="3" id="KW-1185">Reference proteome</keyword>
<sequence length="532" mass="60274">MAYLHRDPTPDDYKQKGGRKTKPTGQSGGIEDVTRTKKSTNEKSASKKGLTRDTTLSDDQGNEMRAIDVFAEAIGYMKNHLTKSLEETGYEIREEEIAWVITIPAIWDPKSKQFMREAAEQGGIKDHQLQFALEPEAASVYLKEVSVERTQMTESMEAALTAFSPGTKYLVLDLGGGTIDITARMVTEDRTLRELHHATGNGHGGNSVNDNIYDFLKELFGSDVMAEFQHDSRYSSEYLDLDQEIETKKRAVKDELETQKVMTLTIPAQLLELFEEKNDKDFEAHFQTVKGDRNLLLKGNRLRVDFKTVYGFFQPSLKAIVNDTDRVLQHKDCKDITKIILVGGFAESKIVSACIKKHYDNMTVVIPQDPGLAVLKGAVIYRHWPEVVSYRKCPHTYGSRLMRYFLKDFDDQSKLKMVRGQPVCLDVFGKFVTIDTEFETNQTCDSLEVFPLRPDDTEMTVFIYKTDAEDARYVTDDGCTYLGKIKVDMPDTTGGLDRKVILTLTLGQTEIVVKGKHWPNGKEATVEFDWLS</sequence>
<evidence type="ECO:0000313" key="2">
    <source>
        <dbReference type="EMBL" id="KAK3099872.1"/>
    </source>
</evidence>
<protein>
    <submittedName>
        <fullName evidence="2">Uncharacterized protein</fullName>
    </submittedName>
</protein>
<feature type="compositionally biased region" description="Basic and acidic residues" evidence="1">
    <location>
        <begin position="1"/>
        <end position="15"/>
    </location>
</feature>
<dbReference type="CDD" id="cd10229">
    <property type="entry name" value="ASKHA_NBD_HSP70_HSPA12"/>
    <property type="match status" value="1"/>
</dbReference>
<evidence type="ECO:0000313" key="3">
    <source>
        <dbReference type="Proteomes" id="UP001186944"/>
    </source>
</evidence>
<dbReference type="SUPFAM" id="SSF53067">
    <property type="entry name" value="Actin-like ATPase domain"/>
    <property type="match status" value="2"/>
</dbReference>
<name>A0AA88Y8I4_PINIB</name>
<dbReference type="PANTHER" id="PTHR14187">
    <property type="entry name" value="ALPHA KINASE/ELONGATION FACTOR 2 KINASE"/>
    <property type="match status" value="1"/>
</dbReference>
<feature type="region of interest" description="Disordered" evidence="1">
    <location>
        <begin position="1"/>
        <end position="59"/>
    </location>
</feature>
<dbReference type="Proteomes" id="UP001186944">
    <property type="component" value="Unassembled WGS sequence"/>
</dbReference>
<dbReference type="Gene3D" id="3.30.420.40">
    <property type="match status" value="2"/>
</dbReference>
<dbReference type="Gene3D" id="3.90.640.10">
    <property type="entry name" value="Actin, Chain A, domain 4"/>
    <property type="match status" value="1"/>
</dbReference>
<dbReference type="PANTHER" id="PTHR14187:SF5">
    <property type="entry name" value="HEAT SHOCK 70 KDA PROTEIN 12A"/>
    <property type="match status" value="1"/>
</dbReference>
<comment type="caution">
    <text evidence="2">The sequence shown here is derived from an EMBL/GenBank/DDBJ whole genome shotgun (WGS) entry which is preliminary data.</text>
</comment>
<dbReference type="InterPro" id="IPR043129">
    <property type="entry name" value="ATPase_NBD"/>
</dbReference>
<dbReference type="EMBL" id="VSWD01000006">
    <property type="protein sequence ID" value="KAK3099872.1"/>
    <property type="molecule type" value="Genomic_DNA"/>
</dbReference>
<organism evidence="2 3">
    <name type="scientific">Pinctada imbricata</name>
    <name type="common">Atlantic pearl-oyster</name>
    <name type="synonym">Pinctada martensii</name>
    <dbReference type="NCBI Taxonomy" id="66713"/>
    <lineage>
        <taxon>Eukaryota</taxon>
        <taxon>Metazoa</taxon>
        <taxon>Spiralia</taxon>
        <taxon>Lophotrochozoa</taxon>
        <taxon>Mollusca</taxon>
        <taxon>Bivalvia</taxon>
        <taxon>Autobranchia</taxon>
        <taxon>Pteriomorphia</taxon>
        <taxon>Pterioida</taxon>
        <taxon>Pterioidea</taxon>
        <taxon>Pteriidae</taxon>
        <taxon>Pinctada</taxon>
    </lineage>
</organism>
<dbReference type="AlphaFoldDB" id="A0AA88Y8I4"/>
<feature type="compositionally biased region" description="Basic and acidic residues" evidence="1">
    <location>
        <begin position="32"/>
        <end position="45"/>
    </location>
</feature>
<evidence type="ECO:0000256" key="1">
    <source>
        <dbReference type="SAM" id="MobiDB-lite"/>
    </source>
</evidence>
<accession>A0AA88Y8I4</accession>